<accession>A0ABD2AXR2</accession>
<dbReference type="EMBL" id="JAUDFV010000138">
    <property type="protein sequence ID" value="KAL2725401.1"/>
    <property type="molecule type" value="Genomic_DNA"/>
</dbReference>
<keyword evidence="1" id="KW-0812">Transmembrane</keyword>
<evidence type="ECO:0000313" key="2">
    <source>
        <dbReference type="EMBL" id="KAL2725401.1"/>
    </source>
</evidence>
<name>A0ABD2AXR2_VESSQ</name>
<dbReference type="AlphaFoldDB" id="A0ABD2AXR2"/>
<feature type="transmembrane region" description="Helical" evidence="1">
    <location>
        <begin position="47"/>
        <end position="67"/>
    </location>
</feature>
<reference evidence="2 3" key="1">
    <citation type="journal article" date="2024" name="Ann. Entomol. Soc. Am.">
        <title>Genomic analyses of the southern and eastern yellowjacket wasps (Hymenoptera: Vespidae) reveal evolutionary signatures of social life.</title>
        <authorList>
            <person name="Catto M.A."/>
            <person name="Caine P.B."/>
            <person name="Orr S.E."/>
            <person name="Hunt B.G."/>
            <person name="Goodisman M.A.D."/>
        </authorList>
    </citation>
    <scope>NUCLEOTIDE SEQUENCE [LARGE SCALE GENOMIC DNA]</scope>
    <source>
        <strain evidence="2">233</strain>
        <tissue evidence="2">Head and thorax</tissue>
    </source>
</reference>
<organism evidence="2 3">
    <name type="scientific">Vespula squamosa</name>
    <name type="common">Southern yellow jacket</name>
    <name type="synonym">Wasp</name>
    <dbReference type="NCBI Taxonomy" id="30214"/>
    <lineage>
        <taxon>Eukaryota</taxon>
        <taxon>Metazoa</taxon>
        <taxon>Ecdysozoa</taxon>
        <taxon>Arthropoda</taxon>
        <taxon>Hexapoda</taxon>
        <taxon>Insecta</taxon>
        <taxon>Pterygota</taxon>
        <taxon>Neoptera</taxon>
        <taxon>Endopterygota</taxon>
        <taxon>Hymenoptera</taxon>
        <taxon>Apocrita</taxon>
        <taxon>Aculeata</taxon>
        <taxon>Vespoidea</taxon>
        <taxon>Vespidae</taxon>
        <taxon>Vespinae</taxon>
        <taxon>Vespula</taxon>
    </lineage>
</organism>
<keyword evidence="3" id="KW-1185">Reference proteome</keyword>
<gene>
    <name evidence="2" type="ORF">V1478_008074</name>
</gene>
<evidence type="ECO:0000256" key="1">
    <source>
        <dbReference type="SAM" id="Phobius"/>
    </source>
</evidence>
<sequence>MKELLNTMYFTESQRKFPKLLEIDTLSGNGSRKVENNVESLLGSESATVIATVTILVILVPGWNRLYDLGKGTNRTNQHCLAAVAATAVGTAATAARMSAGRPCVKAVIDNRNNRSW</sequence>
<protein>
    <submittedName>
        <fullName evidence="2">Uncharacterized protein</fullName>
    </submittedName>
</protein>
<dbReference type="Proteomes" id="UP001607302">
    <property type="component" value="Unassembled WGS sequence"/>
</dbReference>
<evidence type="ECO:0000313" key="3">
    <source>
        <dbReference type="Proteomes" id="UP001607302"/>
    </source>
</evidence>
<keyword evidence="1" id="KW-0472">Membrane</keyword>
<keyword evidence="1" id="KW-1133">Transmembrane helix</keyword>
<comment type="caution">
    <text evidence="2">The sequence shown here is derived from an EMBL/GenBank/DDBJ whole genome shotgun (WGS) entry which is preliminary data.</text>
</comment>
<proteinExistence type="predicted"/>